<dbReference type="RefSeq" id="WP_093309400.1">
    <property type="nucleotide sequence ID" value="NZ_FNYH01000006.1"/>
</dbReference>
<accession>A0A1H6SDW6</accession>
<gene>
    <name evidence="3" type="ORF">SAMN05421831_10655</name>
</gene>
<feature type="transmembrane region" description="Helical" evidence="2">
    <location>
        <begin position="48"/>
        <end position="70"/>
    </location>
</feature>
<keyword evidence="4" id="KW-1185">Reference proteome</keyword>
<keyword evidence="1" id="KW-0175">Coiled coil</keyword>
<protein>
    <recommendedName>
        <fullName evidence="5">MotA/TolQ/ExbB proton channel family protein</fullName>
    </recommendedName>
</protein>
<dbReference type="EMBL" id="FNYH01000006">
    <property type="protein sequence ID" value="SEI64144.1"/>
    <property type="molecule type" value="Genomic_DNA"/>
</dbReference>
<dbReference type="Proteomes" id="UP000242999">
    <property type="component" value="Unassembled WGS sequence"/>
</dbReference>
<reference evidence="4" key="1">
    <citation type="submission" date="2016-10" db="EMBL/GenBank/DDBJ databases">
        <authorList>
            <person name="Varghese N."/>
            <person name="Submissions S."/>
        </authorList>
    </citation>
    <scope>NUCLEOTIDE SEQUENCE [LARGE SCALE GENOMIC DNA]</scope>
    <source>
        <strain evidence="4">DSM 7165</strain>
    </source>
</reference>
<sequence length="578" mass="63613">MISYYLEWALSALNVSSITDFFVILLLTVCVISIVFKKKGIHVHFTQYVPTLLTTLGILGTFFGIVIGLLGFDVTNIDGSIEALLGGMKTAFLTSLVGMLLSVAYKVLVSTEMLTSGNNDGMDADQIGAAEIYVVLQEQRDNAKSAYEQHAESLKALQDAVGSGDESSLTGQIKLLRSDVNDANKNQLSALKQLTKAIGGDDKSSVTGQIRLLHSNIVSLHKIQRQEFTEFQSKLWAQLQEFAEMMSKSATEAVIEALRDVITDFNNNLTEQFGENFKELNQAVENLVQWQENYKQQIEEMTRQYALGVTAISNTETAVASIQQNTQQIPQSMEKLSEVIQVNQHQVDELARHLEAFKDVRDKAVEALPQLKEQISLTVASVDGASVQLTEGLSKSGELMQERIKESAATLADKAAEANKALKEASETVHQSTEKTSELLRNITSEITEHSRSVGNTLKESGKALQDEAARSREQFESGLESMRDQLNSTLELMSEQQAAKVQGLIAGLKEAMEESIRESAKAADGSIEILDKAMQTEINRVMEQMGQALVSVTGKFTEDYQALVAQMQRVVRTQAEV</sequence>
<proteinExistence type="predicted"/>
<evidence type="ECO:0000256" key="1">
    <source>
        <dbReference type="SAM" id="Coils"/>
    </source>
</evidence>
<keyword evidence="2" id="KW-0472">Membrane</keyword>
<dbReference type="OrthoDB" id="9798009at2"/>
<organism evidence="3 4">
    <name type="scientific">Allopseudospirillum japonicum</name>
    <dbReference type="NCBI Taxonomy" id="64971"/>
    <lineage>
        <taxon>Bacteria</taxon>
        <taxon>Pseudomonadati</taxon>
        <taxon>Pseudomonadota</taxon>
        <taxon>Gammaproteobacteria</taxon>
        <taxon>Oceanospirillales</taxon>
        <taxon>Oceanospirillaceae</taxon>
        <taxon>Allopseudospirillum</taxon>
    </lineage>
</organism>
<feature type="transmembrane region" description="Helical" evidence="2">
    <location>
        <begin position="90"/>
        <end position="109"/>
    </location>
</feature>
<dbReference type="STRING" id="64971.SAMN05421831_10655"/>
<evidence type="ECO:0008006" key="5">
    <source>
        <dbReference type="Google" id="ProtNLM"/>
    </source>
</evidence>
<feature type="coiled-coil region" evidence="1">
    <location>
        <begin position="408"/>
        <end position="435"/>
    </location>
</feature>
<evidence type="ECO:0000313" key="4">
    <source>
        <dbReference type="Proteomes" id="UP000242999"/>
    </source>
</evidence>
<feature type="transmembrane region" description="Helical" evidence="2">
    <location>
        <begin position="12"/>
        <end position="36"/>
    </location>
</feature>
<evidence type="ECO:0000313" key="3">
    <source>
        <dbReference type="EMBL" id="SEI64144.1"/>
    </source>
</evidence>
<keyword evidence="2" id="KW-0812">Transmembrane</keyword>
<evidence type="ECO:0000256" key="2">
    <source>
        <dbReference type="SAM" id="Phobius"/>
    </source>
</evidence>
<keyword evidence="2" id="KW-1133">Transmembrane helix</keyword>
<dbReference type="Gene3D" id="1.20.120.20">
    <property type="entry name" value="Apolipoprotein"/>
    <property type="match status" value="1"/>
</dbReference>
<name>A0A1H6SDW6_9GAMM</name>
<dbReference type="AlphaFoldDB" id="A0A1H6SDW6"/>